<name>A0A2G9YZW1_9BACT</name>
<dbReference type="PANTHER" id="PTHR11545:SF2">
    <property type="entry name" value="LARGE RIBOSOMAL SUBUNIT PROTEIN UL13M"/>
    <property type="match status" value="1"/>
</dbReference>
<dbReference type="GO" id="GO:0003735">
    <property type="term" value="F:structural constituent of ribosome"/>
    <property type="evidence" value="ECO:0007669"/>
    <property type="project" value="InterPro"/>
</dbReference>
<dbReference type="Proteomes" id="UP000237258">
    <property type="component" value="Unassembled WGS sequence"/>
</dbReference>
<accession>A0A2G9YZW1</accession>
<evidence type="ECO:0000256" key="3">
    <source>
        <dbReference type="ARBA" id="ARBA00023274"/>
    </source>
</evidence>
<evidence type="ECO:0000256" key="2">
    <source>
        <dbReference type="ARBA" id="ARBA00022980"/>
    </source>
</evidence>
<reference evidence="5 6" key="1">
    <citation type="submission" date="2017-09" db="EMBL/GenBank/DDBJ databases">
        <title>Depth-based differentiation of microbial function through sediment-hosted aquifers and enrichment of novel symbionts in the deep terrestrial subsurface.</title>
        <authorList>
            <person name="Probst A.J."/>
            <person name="Ladd B."/>
            <person name="Jarett J.K."/>
            <person name="Geller-Mcgrath D.E."/>
            <person name="Sieber C.M."/>
            <person name="Emerson J.B."/>
            <person name="Anantharaman K."/>
            <person name="Thomas B.C."/>
            <person name="Malmstrom R."/>
            <person name="Stieglmeier M."/>
            <person name="Klingl A."/>
            <person name="Woyke T."/>
            <person name="Ryan C.M."/>
            <person name="Banfield J.F."/>
        </authorList>
    </citation>
    <scope>NUCLEOTIDE SEQUENCE [LARGE SCALE GENOMIC DNA]</scope>
    <source>
        <strain evidence="5">CG23_combo_of_CG06-09_8_20_14_all_36_125</strain>
    </source>
</reference>
<evidence type="ECO:0000313" key="5">
    <source>
        <dbReference type="EMBL" id="PIP24762.1"/>
    </source>
</evidence>
<dbReference type="EMBL" id="PCRR01000004">
    <property type="protein sequence ID" value="PIP24762.1"/>
    <property type="molecule type" value="Genomic_DNA"/>
</dbReference>
<dbReference type="Pfam" id="PF00572">
    <property type="entry name" value="Ribosomal_L13"/>
    <property type="match status" value="1"/>
</dbReference>
<protein>
    <recommendedName>
        <fullName evidence="4">Large ribosomal subunit protein uL13</fullName>
    </recommendedName>
</protein>
<comment type="function">
    <text evidence="4">This protein is one of the early assembly proteins of the 50S ribosomal subunit, although it is not seen to bind rRNA by itself. It is important during the early stages of 50S assembly.</text>
</comment>
<dbReference type="GO" id="GO:0005840">
    <property type="term" value="C:ribosome"/>
    <property type="evidence" value="ECO:0007669"/>
    <property type="project" value="UniProtKB-KW"/>
</dbReference>
<organism evidence="5 6">
    <name type="scientific">Candidatus Nealsonbacteria bacterium CG23_combo_of_CG06-09_8_20_14_all_36_125</name>
    <dbReference type="NCBI Taxonomy" id="1974719"/>
    <lineage>
        <taxon>Bacteria</taxon>
        <taxon>Candidatus Nealsoniibacteriota</taxon>
    </lineage>
</organism>
<dbReference type="InterPro" id="IPR036899">
    <property type="entry name" value="Ribosomal_uL13_sf"/>
</dbReference>
<dbReference type="PIRSF" id="PIRSF002181">
    <property type="entry name" value="Ribosomal_L13"/>
    <property type="match status" value="1"/>
</dbReference>
<dbReference type="Gene3D" id="3.90.1180.10">
    <property type="entry name" value="Ribosomal protein L13"/>
    <property type="match status" value="1"/>
</dbReference>
<evidence type="ECO:0000313" key="6">
    <source>
        <dbReference type="Proteomes" id="UP000237258"/>
    </source>
</evidence>
<keyword evidence="3 4" id="KW-0687">Ribonucleoprotein</keyword>
<dbReference type="AlphaFoldDB" id="A0A2G9YZW1"/>
<comment type="caution">
    <text evidence="5">The sequence shown here is derived from an EMBL/GenBank/DDBJ whole genome shotgun (WGS) entry which is preliminary data.</text>
</comment>
<dbReference type="SUPFAM" id="SSF52161">
    <property type="entry name" value="Ribosomal protein L13"/>
    <property type="match status" value="1"/>
</dbReference>
<dbReference type="GO" id="GO:0017148">
    <property type="term" value="P:negative regulation of translation"/>
    <property type="evidence" value="ECO:0007669"/>
    <property type="project" value="TreeGrafter"/>
</dbReference>
<evidence type="ECO:0000256" key="4">
    <source>
        <dbReference type="HAMAP-Rule" id="MF_01366"/>
    </source>
</evidence>
<comment type="subunit">
    <text evidence="4">Part of the 50S ribosomal subunit.</text>
</comment>
<dbReference type="CDD" id="cd00392">
    <property type="entry name" value="Ribosomal_L13"/>
    <property type="match status" value="1"/>
</dbReference>
<keyword evidence="2 4" id="KW-0689">Ribosomal protein</keyword>
<dbReference type="InterPro" id="IPR005822">
    <property type="entry name" value="Ribosomal_uL13"/>
</dbReference>
<sequence length="135" mass="15377">MDSNPPTTRQGKNIDRKTHTIDATGKVLGRLASEIAIFLQGKHKPNFLPYKDMGDFVIVKNVGKLKVTGKKMESKIYFRHSEYLGGVKEIPLKKLFAEKPAEVLRKAVFGMLPKNKLRKKMIKRLKIEQSCELPI</sequence>
<dbReference type="NCBIfam" id="TIGR01066">
    <property type="entry name" value="rplM_bact"/>
    <property type="match status" value="1"/>
</dbReference>
<proteinExistence type="inferred from homology"/>
<dbReference type="HAMAP" id="MF_01366">
    <property type="entry name" value="Ribosomal_uL13"/>
    <property type="match status" value="1"/>
</dbReference>
<comment type="similarity">
    <text evidence="1 4">Belongs to the universal ribosomal protein uL13 family.</text>
</comment>
<dbReference type="PANTHER" id="PTHR11545">
    <property type="entry name" value="RIBOSOMAL PROTEIN L13"/>
    <property type="match status" value="1"/>
</dbReference>
<dbReference type="InterPro" id="IPR005823">
    <property type="entry name" value="Ribosomal_uL13_bac-type"/>
</dbReference>
<dbReference type="GO" id="GO:0006412">
    <property type="term" value="P:translation"/>
    <property type="evidence" value="ECO:0007669"/>
    <property type="project" value="UniProtKB-UniRule"/>
</dbReference>
<dbReference type="GO" id="GO:0003729">
    <property type="term" value="F:mRNA binding"/>
    <property type="evidence" value="ECO:0007669"/>
    <property type="project" value="TreeGrafter"/>
</dbReference>
<dbReference type="GO" id="GO:1990904">
    <property type="term" value="C:ribonucleoprotein complex"/>
    <property type="evidence" value="ECO:0007669"/>
    <property type="project" value="UniProtKB-KW"/>
</dbReference>
<gene>
    <name evidence="4 5" type="primary">rplM</name>
    <name evidence="5" type="ORF">COX33_00145</name>
</gene>
<evidence type="ECO:0000256" key="1">
    <source>
        <dbReference type="ARBA" id="ARBA00006227"/>
    </source>
</evidence>